<dbReference type="EMBL" id="CADCVG010000091">
    <property type="protein sequence ID" value="CAA9459927.1"/>
    <property type="molecule type" value="Genomic_DNA"/>
</dbReference>
<protein>
    <submittedName>
        <fullName evidence="1">Uncharacterized protein</fullName>
    </submittedName>
</protein>
<reference evidence="1" key="1">
    <citation type="submission" date="2020-02" db="EMBL/GenBank/DDBJ databases">
        <authorList>
            <person name="Meier V. D."/>
        </authorList>
    </citation>
    <scope>NUCLEOTIDE SEQUENCE</scope>
    <source>
        <strain evidence="1">AVDCRST_MAG14</strain>
    </source>
</reference>
<dbReference type="AlphaFoldDB" id="A0A6J4R7Y5"/>
<proteinExistence type="predicted"/>
<name>A0A6J4R7Y5_9ACTN</name>
<organism evidence="1">
    <name type="scientific">uncultured Rubrobacteraceae bacterium</name>
    <dbReference type="NCBI Taxonomy" id="349277"/>
    <lineage>
        <taxon>Bacteria</taxon>
        <taxon>Bacillati</taxon>
        <taxon>Actinomycetota</taxon>
        <taxon>Rubrobacteria</taxon>
        <taxon>Rubrobacterales</taxon>
        <taxon>Rubrobacteraceae</taxon>
        <taxon>environmental samples</taxon>
    </lineage>
</organism>
<sequence>MSNANRAVFDEFFVGSALGVADRPWVKWDAVDLRYREKYRVKSSAYVQSWKQDRASQIVFDIKNPLEEVNCREDMRLLKTLSCPF</sequence>
<evidence type="ECO:0000313" key="1">
    <source>
        <dbReference type="EMBL" id="CAA9459927.1"/>
    </source>
</evidence>
<gene>
    <name evidence="1" type="ORF">AVDCRST_MAG14-2256</name>
</gene>
<accession>A0A6J4R7Y5</accession>